<accession>A0A1Y6KVP6</accession>
<dbReference type="Pfam" id="PF13617">
    <property type="entry name" value="Lipoprotein_19"/>
    <property type="match status" value="1"/>
</dbReference>
<dbReference type="PROSITE" id="PS51257">
    <property type="entry name" value="PROKAR_LIPOPROTEIN"/>
    <property type="match status" value="1"/>
</dbReference>
<dbReference type="Proteomes" id="UP000196485">
    <property type="component" value="Unassembled WGS sequence"/>
</dbReference>
<evidence type="ECO:0000313" key="2">
    <source>
        <dbReference type="Proteomes" id="UP000196485"/>
    </source>
</evidence>
<evidence type="ECO:0008006" key="3">
    <source>
        <dbReference type="Google" id="ProtNLM"/>
    </source>
</evidence>
<protein>
    <recommendedName>
        <fullName evidence="3">Lipoprotein</fullName>
    </recommendedName>
</protein>
<reference evidence="2" key="1">
    <citation type="submission" date="2017-06" db="EMBL/GenBank/DDBJ databases">
        <authorList>
            <person name="Rodrigo-Torres L."/>
            <person name="Arahal R. D."/>
            <person name="Lucena T."/>
        </authorList>
    </citation>
    <scope>NUCLEOTIDE SEQUENCE [LARGE SCALE GENOMIC DNA]</scope>
    <source>
        <strain evidence="2">type strain: CECT 9192</strain>
    </source>
</reference>
<gene>
    <name evidence="1" type="ORF">PAQU9191_01355</name>
</gene>
<dbReference type="EMBL" id="FYAH01000002">
    <property type="protein sequence ID" value="SMY16124.1"/>
    <property type="molecule type" value="Genomic_DNA"/>
</dbReference>
<evidence type="ECO:0000313" key="1">
    <source>
        <dbReference type="EMBL" id="SMY16124.1"/>
    </source>
</evidence>
<dbReference type="InterPro" id="IPR025985">
    <property type="entry name" value="YnbE"/>
</dbReference>
<dbReference type="RefSeq" id="WP_087820248.1">
    <property type="nucleotide sequence ID" value="NZ_FYAH01000002.1"/>
</dbReference>
<name>A0A1Y6KVP6_9GAMM</name>
<proteinExistence type="predicted"/>
<keyword evidence="2" id="KW-1185">Reference proteome</keyword>
<dbReference type="AlphaFoldDB" id="A0A1Y6KVP6"/>
<organism evidence="1 2">
    <name type="scientific">Photobacterium aquimaris</name>
    <dbReference type="NCBI Taxonomy" id="512643"/>
    <lineage>
        <taxon>Bacteria</taxon>
        <taxon>Pseudomonadati</taxon>
        <taxon>Pseudomonadota</taxon>
        <taxon>Gammaproteobacteria</taxon>
        <taxon>Vibrionales</taxon>
        <taxon>Vibrionaceae</taxon>
        <taxon>Photobacterium</taxon>
    </lineage>
</organism>
<sequence length="83" mass="9313">MNCLQKILSLPTNIATRYNVAIIVTMLLLTGCTPTIQVTTSDKPIEVNLNVNIEHDIKIKVDDKISPLFENKTTEKKICTIKD</sequence>